<sequence length="365" mass="37814">MGARFTALLLVGAASLMILASSMFGSSSSGAGRIVHVTERGVAAARQQQLAATAAGSRSRLTNLAEAAPGGGGAAAPPLATATASAASPERPAARGALDGSLEAALRVAVPGEAPGFVMASFANSALNDHLVNFVLCAVRARAPFVIGAVDQAAFTMLSARRDAPTYVTPMAKEGASLDGSNQHSSGSWKRFAGMRTGEVLRMVRLGYSVLHTDIDVVWLRSPEPYLMCSGEASRPGGEHGPGSRFECGPLLSADVAVSSDNMSPGRDTEGRASYSAGGTFNTGILFLRPTVKGRAFAEEWHANVVSPPPGSRYVSLTSDQQDRREAAERLPRGCRDAYEKQAGHGRDAARGTASPSPSRRSSTT</sequence>
<dbReference type="PANTHER" id="PTHR46936:SF1">
    <property type="entry name" value="ARABINOSYLTRANSFERASE XEG113"/>
    <property type="match status" value="1"/>
</dbReference>
<dbReference type="Pfam" id="PF03407">
    <property type="entry name" value="Nucleotid_trans"/>
    <property type="match status" value="1"/>
</dbReference>
<organism evidence="4">
    <name type="scientific">Emiliania huxleyi</name>
    <name type="common">Coccolithophore</name>
    <name type="synonym">Pontosphaera huxleyi</name>
    <dbReference type="NCBI Taxonomy" id="2903"/>
    <lineage>
        <taxon>Eukaryota</taxon>
        <taxon>Haptista</taxon>
        <taxon>Haptophyta</taxon>
        <taxon>Prymnesiophyceae</taxon>
        <taxon>Isochrysidales</taxon>
        <taxon>Noelaerhabdaceae</taxon>
        <taxon>Emiliania</taxon>
    </lineage>
</organism>
<keyword evidence="2" id="KW-0732">Signal</keyword>
<dbReference type="GO" id="GO:0005794">
    <property type="term" value="C:Golgi apparatus"/>
    <property type="evidence" value="ECO:0007669"/>
    <property type="project" value="TreeGrafter"/>
</dbReference>
<dbReference type="PANTHER" id="PTHR46936">
    <property type="entry name" value="ARABINOSYLTRANSFERASE XEG113"/>
    <property type="match status" value="1"/>
</dbReference>
<dbReference type="AlphaFoldDB" id="A0A7S3T5T8"/>
<dbReference type="InterPro" id="IPR005069">
    <property type="entry name" value="Nucl-diP-sugar_transferase"/>
</dbReference>
<dbReference type="GO" id="GO:0052636">
    <property type="term" value="F:arabinosyltransferase activity"/>
    <property type="evidence" value="ECO:0007669"/>
    <property type="project" value="TreeGrafter"/>
</dbReference>
<name>A0A7S3T5T8_EMIHU</name>
<feature type="domain" description="Nucleotide-diphospho-sugar transferase" evidence="3">
    <location>
        <begin position="145"/>
        <end position="309"/>
    </location>
</feature>
<feature type="region of interest" description="Disordered" evidence="1">
    <location>
        <begin position="66"/>
        <end position="94"/>
    </location>
</feature>
<gene>
    <name evidence="4" type="ORF">EHUX00137_LOCUS32039</name>
</gene>
<reference evidence="4" key="1">
    <citation type="submission" date="2021-01" db="EMBL/GenBank/DDBJ databases">
        <authorList>
            <person name="Corre E."/>
            <person name="Pelletier E."/>
            <person name="Niang G."/>
            <person name="Scheremetjew M."/>
            <person name="Finn R."/>
            <person name="Kale V."/>
            <person name="Holt S."/>
            <person name="Cochrane G."/>
            <person name="Meng A."/>
            <person name="Brown T."/>
            <person name="Cohen L."/>
        </authorList>
    </citation>
    <scope>NUCLEOTIDE SEQUENCE</scope>
    <source>
        <strain evidence="4">379</strain>
    </source>
</reference>
<evidence type="ECO:0000259" key="3">
    <source>
        <dbReference type="Pfam" id="PF03407"/>
    </source>
</evidence>
<dbReference type="InterPro" id="IPR053250">
    <property type="entry name" value="Glycosyltransferase_77"/>
</dbReference>
<evidence type="ECO:0000256" key="1">
    <source>
        <dbReference type="SAM" id="MobiDB-lite"/>
    </source>
</evidence>
<feature type="signal peptide" evidence="2">
    <location>
        <begin position="1"/>
        <end position="20"/>
    </location>
</feature>
<feature type="compositionally biased region" description="Low complexity" evidence="1">
    <location>
        <begin position="351"/>
        <end position="365"/>
    </location>
</feature>
<evidence type="ECO:0000313" key="4">
    <source>
        <dbReference type="EMBL" id="CAE0573576.1"/>
    </source>
</evidence>
<proteinExistence type="predicted"/>
<feature type="chain" id="PRO_5031487274" description="Nucleotide-diphospho-sugar transferase domain-containing protein" evidence="2">
    <location>
        <begin position="21"/>
        <end position="365"/>
    </location>
</feature>
<feature type="compositionally biased region" description="Basic and acidic residues" evidence="1">
    <location>
        <begin position="321"/>
        <end position="350"/>
    </location>
</feature>
<feature type="compositionally biased region" description="Low complexity" evidence="1">
    <location>
        <begin position="75"/>
        <end position="94"/>
    </location>
</feature>
<protein>
    <recommendedName>
        <fullName evidence="3">Nucleotide-diphospho-sugar transferase domain-containing protein</fullName>
    </recommendedName>
</protein>
<evidence type="ECO:0000256" key="2">
    <source>
        <dbReference type="SAM" id="SignalP"/>
    </source>
</evidence>
<feature type="region of interest" description="Disordered" evidence="1">
    <location>
        <begin position="308"/>
        <end position="365"/>
    </location>
</feature>
<accession>A0A7S3T5T8</accession>
<dbReference type="EMBL" id="HBIR01041033">
    <property type="protein sequence ID" value="CAE0573576.1"/>
    <property type="molecule type" value="Transcribed_RNA"/>
</dbReference>